<proteinExistence type="predicted"/>
<protein>
    <submittedName>
        <fullName evidence="1">Uncharacterized protein</fullName>
    </submittedName>
</protein>
<gene>
    <name evidence="1" type="ORF">PRLR5076_18550</name>
</gene>
<dbReference type="GeneID" id="72466953"/>
<dbReference type="Proteomes" id="UP000825483">
    <property type="component" value="Unassembled WGS sequence"/>
</dbReference>
<evidence type="ECO:0000313" key="1">
    <source>
        <dbReference type="EMBL" id="GJG59004.1"/>
    </source>
</evidence>
<sequence length="86" mass="9997">MDITPKFKFVEGSFNTKTNRMLVIASDNHGTVELCFKEEDCGWNIPFAKIKLFDSGLYKDFKATMEDARKLGEEIARRWNECADKR</sequence>
<dbReference type="EMBL" id="BPUB01000002">
    <property type="protein sequence ID" value="GJG59004.1"/>
    <property type="molecule type" value="Genomic_DNA"/>
</dbReference>
<dbReference type="RefSeq" id="WP_223928983.1">
    <property type="nucleotide sequence ID" value="NZ_BPTU01000001.1"/>
</dbReference>
<dbReference type="AlphaFoldDB" id="A0A9R1CAL3"/>
<reference evidence="1" key="1">
    <citation type="journal article" date="2022" name="Int. J. Syst. Evol. Microbiol.">
        <title>Prevotella lacticifex sp. nov., isolated from the rumen of cows.</title>
        <authorList>
            <person name="Shinkai T."/>
            <person name="Ikeyama N."/>
            <person name="Kumagai M."/>
            <person name="Ohmori H."/>
            <person name="Sakamoto M."/>
            <person name="Ohkuma M."/>
            <person name="Mitsumori M."/>
        </authorList>
    </citation>
    <scope>NUCLEOTIDE SEQUENCE</scope>
    <source>
        <strain evidence="1">R5076</strain>
    </source>
</reference>
<organism evidence="1 2">
    <name type="scientific">Prevotella lacticifex</name>
    <dbReference type="NCBI Taxonomy" id="2854755"/>
    <lineage>
        <taxon>Bacteria</taxon>
        <taxon>Pseudomonadati</taxon>
        <taxon>Bacteroidota</taxon>
        <taxon>Bacteroidia</taxon>
        <taxon>Bacteroidales</taxon>
        <taxon>Prevotellaceae</taxon>
        <taxon>Prevotella</taxon>
    </lineage>
</organism>
<evidence type="ECO:0000313" key="2">
    <source>
        <dbReference type="Proteomes" id="UP000825483"/>
    </source>
</evidence>
<keyword evidence="2" id="KW-1185">Reference proteome</keyword>
<comment type="caution">
    <text evidence="1">The sequence shown here is derived from an EMBL/GenBank/DDBJ whole genome shotgun (WGS) entry which is preliminary data.</text>
</comment>
<name>A0A9R1CAL3_9BACT</name>
<accession>A0A9R1CAL3</accession>